<protein>
    <submittedName>
        <fullName evidence="2">Mannose-6-phosphate isomerase-like protein (Cupin superfamily)</fullName>
    </submittedName>
</protein>
<reference evidence="2 3" key="1">
    <citation type="submission" date="2019-06" db="EMBL/GenBank/DDBJ databases">
        <title>Genome sequencing of plant associated microbes to promote plant fitness in Sorghum bicolor and Oryza sativa.</title>
        <authorList>
            <person name="Coleman-Derr D."/>
        </authorList>
    </citation>
    <scope>NUCLEOTIDE SEQUENCE [LARGE SCALE GENOMIC DNA]</scope>
    <source>
        <strain evidence="2 3">KV-663</strain>
    </source>
</reference>
<dbReference type="SUPFAM" id="SSF51182">
    <property type="entry name" value="RmlC-like cupins"/>
    <property type="match status" value="1"/>
</dbReference>
<accession>A0A543I2K9</accession>
<gene>
    <name evidence="2" type="ORF">FBY41_1219</name>
</gene>
<evidence type="ECO:0000313" key="2">
    <source>
        <dbReference type="EMBL" id="TQM64838.1"/>
    </source>
</evidence>
<keyword evidence="3" id="KW-1185">Reference proteome</keyword>
<dbReference type="InterPro" id="IPR013096">
    <property type="entry name" value="Cupin_2"/>
</dbReference>
<dbReference type="Proteomes" id="UP000316747">
    <property type="component" value="Unassembled WGS sequence"/>
</dbReference>
<sequence length="144" mass="15494">MQTRPLPSAPDARSPAGAEIRHLIESETGGMIHSTVPPGQVNRATVHATVSEFWHVLSGQGQIWRQDDTGEETTPLTAGVSIEIPVGTAFQYRCTGPGPLKFLCITMPPWPGDHEATVLDGPWQPTAPTPEVTLLPEPVRRSTA</sequence>
<evidence type="ECO:0000313" key="3">
    <source>
        <dbReference type="Proteomes" id="UP000316747"/>
    </source>
</evidence>
<dbReference type="AlphaFoldDB" id="A0A543I2K9"/>
<keyword evidence="2" id="KW-0413">Isomerase</keyword>
<dbReference type="GO" id="GO:0016853">
    <property type="term" value="F:isomerase activity"/>
    <property type="evidence" value="ECO:0007669"/>
    <property type="project" value="UniProtKB-KW"/>
</dbReference>
<proteinExistence type="predicted"/>
<dbReference type="InterPro" id="IPR014710">
    <property type="entry name" value="RmlC-like_jellyroll"/>
</dbReference>
<dbReference type="Pfam" id="PF07883">
    <property type="entry name" value="Cupin_2"/>
    <property type="match status" value="1"/>
</dbReference>
<feature type="domain" description="Cupin type-2" evidence="1">
    <location>
        <begin position="34"/>
        <end position="105"/>
    </location>
</feature>
<dbReference type="OrthoDB" id="5639206at2"/>
<evidence type="ECO:0000259" key="1">
    <source>
        <dbReference type="Pfam" id="PF07883"/>
    </source>
</evidence>
<dbReference type="InterPro" id="IPR011051">
    <property type="entry name" value="RmlC_Cupin_sf"/>
</dbReference>
<dbReference type="Gene3D" id="2.60.120.10">
    <property type="entry name" value="Jelly Rolls"/>
    <property type="match status" value="1"/>
</dbReference>
<name>A0A543I2K9_9MICO</name>
<comment type="caution">
    <text evidence="2">The sequence shown here is derived from an EMBL/GenBank/DDBJ whole genome shotgun (WGS) entry which is preliminary data.</text>
</comment>
<dbReference type="EMBL" id="VFPM01000001">
    <property type="protein sequence ID" value="TQM64838.1"/>
    <property type="molecule type" value="Genomic_DNA"/>
</dbReference>
<organism evidence="2 3">
    <name type="scientific">Humibacillus xanthopallidus</name>
    <dbReference type="NCBI Taxonomy" id="412689"/>
    <lineage>
        <taxon>Bacteria</taxon>
        <taxon>Bacillati</taxon>
        <taxon>Actinomycetota</taxon>
        <taxon>Actinomycetes</taxon>
        <taxon>Micrococcales</taxon>
        <taxon>Intrasporangiaceae</taxon>
        <taxon>Humibacillus</taxon>
    </lineage>
</organism>